<evidence type="ECO:0000256" key="5">
    <source>
        <dbReference type="PROSITE-ProRule" id="PRU10133"/>
    </source>
</evidence>
<protein>
    <submittedName>
        <fullName evidence="10">UBIQUITIN_CONJUGAT_2 domain-containing protein</fullName>
    </submittedName>
</protein>
<evidence type="ECO:0000259" key="7">
    <source>
        <dbReference type="PROSITE" id="PS50127"/>
    </source>
</evidence>
<evidence type="ECO:0000256" key="1">
    <source>
        <dbReference type="ARBA" id="ARBA00022679"/>
    </source>
</evidence>
<dbReference type="Proteomes" id="UP000274504">
    <property type="component" value="Unassembled WGS sequence"/>
</dbReference>
<evidence type="ECO:0000313" key="8">
    <source>
        <dbReference type="EMBL" id="VDL16577.1"/>
    </source>
</evidence>
<dbReference type="SMART" id="SM00212">
    <property type="entry name" value="UBCc"/>
    <property type="match status" value="1"/>
</dbReference>
<dbReference type="GO" id="GO:0004842">
    <property type="term" value="F:ubiquitin-protein transferase activity"/>
    <property type="evidence" value="ECO:0007669"/>
    <property type="project" value="UniProtKB-ARBA"/>
</dbReference>
<reference evidence="10" key="1">
    <citation type="submission" date="2017-02" db="UniProtKB">
        <authorList>
            <consortium name="WormBaseParasite"/>
        </authorList>
    </citation>
    <scope>IDENTIFICATION</scope>
</reference>
<keyword evidence="3 6" id="KW-0833">Ubl conjugation pathway</keyword>
<dbReference type="InterPro" id="IPR016135">
    <property type="entry name" value="UBQ-conjugating_enzyme/RWD"/>
</dbReference>
<dbReference type="PROSITE" id="PS00183">
    <property type="entry name" value="UBC_1"/>
    <property type="match status" value="1"/>
</dbReference>
<dbReference type="PANTHER" id="PTHR24068">
    <property type="entry name" value="UBIQUITIN-CONJUGATING ENZYME E2"/>
    <property type="match status" value="1"/>
</dbReference>
<evidence type="ECO:0000256" key="6">
    <source>
        <dbReference type="RuleBase" id="RU362109"/>
    </source>
</evidence>
<comment type="similarity">
    <text evidence="6">Belongs to the ubiquitin-conjugating enzyme family.</text>
</comment>
<accession>A0A0R3S8N6</accession>
<dbReference type="Pfam" id="PF00179">
    <property type="entry name" value="UQ_con"/>
    <property type="match status" value="1"/>
</dbReference>
<dbReference type="EMBL" id="UYSG01000071">
    <property type="protein sequence ID" value="VDL16577.1"/>
    <property type="molecule type" value="Genomic_DNA"/>
</dbReference>
<evidence type="ECO:0000256" key="2">
    <source>
        <dbReference type="ARBA" id="ARBA00022741"/>
    </source>
</evidence>
<gene>
    <name evidence="8" type="ORF">HDID_LOCUS529</name>
</gene>
<dbReference type="OrthoDB" id="7851174at2759"/>
<keyword evidence="4 6" id="KW-0067">ATP-binding</keyword>
<feature type="domain" description="UBC core" evidence="7">
    <location>
        <begin position="1"/>
        <end position="147"/>
    </location>
</feature>
<dbReference type="AlphaFoldDB" id="A0A0R3S8N6"/>
<dbReference type="PROSITE" id="PS50127">
    <property type="entry name" value="UBC_2"/>
    <property type="match status" value="1"/>
</dbReference>
<evidence type="ECO:0000313" key="9">
    <source>
        <dbReference type="Proteomes" id="UP000274504"/>
    </source>
</evidence>
<sequence>MALKRISKEFTDFNRDPPAGCSAGPINDDLCHWEGTIIGPDDSPYAGGIFHLDIHFPPDYPFKPPKITFITKIYHPNINSNGSICLDILKDQWSPALTISKVLLSISSLMTDPNPDDPLVIEIARMFKNDRQQYIKTAREWTEIFAT</sequence>
<organism evidence="10">
    <name type="scientific">Hymenolepis diminuta</name>
    <name type="common">Rat tapeworm</name>
    <dbReference type="NCBI Taxonomy" id="6216"/>
    <lineage>
        <taxon>Eukaryota</taxon>
        <taxon>Metazoa</taxon>
        <taxon>Spiralia</taxon>
        <taxon>Lophotrochozoa</taxon>
        <taxon>Platyhelminthes</taxon>
        <taxon>Cestoda</taxon>
        <taxon>Eucestoda</taxon>
        <taxon>Cyclophyllidea</taxon>
        <taxon>Hymenolepididae</taxon>
        <taxon>Hymenolepis</taxon>
    </lineage>
</organism>
<dbReference type="SUPFAM" id="SSF54495">
    <property type="entry name" value="UBC-like"/>
    <property type="match status" value="1"/>
</dbReference>
<dbReference type="STRING" id="6216.A0A0R3S8N6"/>
<evidence type="ECO:0000313" key="10">
    <source>
        <dbReference type="WBParaSite" id="HDID_0000052801-mRNA-1"/>
    </source>
</evidence>
<reference evidence="8 9" key="2">
    <citation type="submission" date="2018-11" db="EMBL/GenBank/DDBJ databases">
        <authorList>
            <consortium name="Pathogen Informatics"/>
        </authorList>
    </citation>
    <scope>NUCLEOTIDE SEQUENCE [LARGE SCALE GENOMIC DNA]</scope>
</reference>
<dbReference type="Gene3D" id="3.10.110.10">
    <property type="entry name" value="Ubiquitin Conjugating Enzyme"/>
    <property type="match status" value="1"/>
</dbReference>
<evidence type="ECO:0000256" key="3">
    <source>
        <dbReference type="ARBA" id="ARBA00022786"/>
    </source>
</evidence>
<dbReference type="GO" id="GO:0005524">
    <property type="term" value="F:ATP binding"/>
    <property type="evidence" value="ECO:0007669"/>
    <property type="project" value="UniProtKB-UniRule"/>
</dbReference>
<dbReference type="WBParaSite" id="HDID_0000052801-mRNA-1">
    <property type="protein sequence ID" value="HDID_0000052801-mRNA-1"/>
    <property type="gene ID" value="HDID_0000052801"/>
</dbReference>
<keyword evidence="2 6" id="KW-0547">Nucleotide-binding</keyword>
<dbReference type="FunFam" id="3.10.110.10:FF:000010">
    <property type="entry name" value="Ubiquitin-conjugating enzyme E2-16 kDa"/>
    <property type="match status" value="1"/>
</dbReference>
<evidence type="ECO:0000256" key="4">
    <source>
        <dbReference type="ARBA" id="ARBA00022840"/>
    </source>
</evidence>
<dbReference type="CDD" id="cd23792">
    <property type="entry name" value="UBCc_UBE2D"/>
    <property type="match status" value="1"/>
</dbReference>
<dbReference type="InterPro" id="IPR000608">
    <property type="entry name" value="UBC"/>
</dbReference>
<name>A0A0R3S8N6_HYMDI</name>
<feature type="active site" description="Glycyl thioester intermediate" evidence="5">
    <location>
        <position position="85"/>
    </location>
</feature>
<proteinExistence type="inferred from homology"/>
<dbReference type="InterPro" id="IPR023313">
    <property type="entry name" value="UBQ-conjugating_AS"/>
</dbReference>
<keyword evidence="1" id="KW-0808">Transferase</keyword>